<evidence type="ECO:0000256" key="11">
    <source>
        <dbReference type="SAM" id="MobiDB-lite"/>
    </source>
</evidence>
<feature type="transmembrane region" description="Helical" evidence="12">
    <location>
        <begin position="684"/>
        <end position="703"/>
    </location>
</feature>
<sequence>RRKSQAIISQTKSCLKSSTCATEQILFCQNPIDSKLSTALLYKNQPIVMNCFSYDFYFPDHLLQQTHECMIIAALNPHCFTVQLKQDAIEFDKFQREINDFYNTIDDKKYFIPVEQIQKNLCVICADPKSADNDKIWNRSQILDFDINDQTVNLFYVDLGTWDEYVPINRLRYLIDSFHHHLVFSLTCRLAHISPIDNDTKIVTWPDDAIDQFLAVINQVVPEIELLAFGNDGLFQTNLFVINSGQYVCVNDYMIHIKKAKAILQSTDIDDNNQNITQAWSSTLIGFLFALIVCRWDIFHSLITTAVTCLILASVTARYVHIATFIWCFSYLLFFRTMDFFSMRLPVSHSNAIQLMLTLKLVGIAFERHDSYIRLKTIRKQTHADESEKLQLQDKYLSVKVSTISVFQYAYCYIGLLTGPYYRYRTYHDWLEMKHGVHINGLAFMRKRVIFGSIYILTYLLLSTIVSFNDALDDKFYDNPLWYRLLYMPLIFTLFRFRFYSAWLLAECMCMSAGFGAYPLASKPKPGQGPTDLVALKQAYEQAPNTIAYDFETIHNIDEWKCESALTVKEVLRYWNMSVQYWMATCVYKRIKWRQIAHPATMFVSAYWHGIHLGYYMGMVTTTPCILAENAMEAGVRRRIPPNSPLIRVYDFCSWLFRTRMFDYMSIGFILKYFKYTWKYWSSVYFIGHIITFALYLIGIIAVQLRPKGKRKEIVNQDLGLGTQPKASEEQHQRLEKEQHEHKKEL</sequence>
<feature type="domain" description="Tudor" evidence="13">
    <location>
        <begin position="65"/>
        <end position="192"/>
    </location>
</feature>
<dbReference type="InterPro" id="IPR035437">
    <property type="entry name" value="SNase_OB-fold_sf"/>
</dbReference>
<organism evidence="14 15">
    <name type="scientific">Adineta steineri</name>
    <dbReference type="NCBI Taxonomy" id="433720"/>
    <lineage>
        <taxon>Eukaryota</taxon>
        <taxon>Metazoa</taxon>
        <taxon>Spiralia</taxon>
        <taxon>Gnathifera</taxon>
        <taxon>Rotifera</taxon>
        <taxon>Eurotatoria</taxon>
        <taxon>Bdelloidea</taxon>
        <taxon>Adinetida</taxon>
        <taxon>Adinetidae</taxon>
        <taxon>Adineta</taxon>
    </lineage>
</organism>
<comment type="pathway">
    <text evidence="2">Lipid metabolism; phospholipid metabolism.</text>
</comment>
<dbReference type="Pfam" id="PF00567">
    <property type="entry name" value="TUDOR"/>
    <property type="match status" value="1"/>
</dbReference>
<evidence type="ECO:0000256" key="7">
    <source>
        <dbReference type="ARBA" id="ARBA00023136"/>
    </source>
</evidence>
<feature type="transmembrane region" description="Helical" evidence="12">
    <location>
        <begin position="481"/>
        <end position="499"/>
    </location>
</feature>
<dbReference type="Pfam" id="PF03062">
    <property type="entry name" value="MBOAT"/>
    <property type="match status" value="1"/>
</dbReference>
<comment type="similarity">
    <text evidence="3">Belongs to the membrane-bound acyltransferase family.</text>
</comment>
<name>A0A815SD48_9BILA</name>
<feature type="transmembrane region" description="Helical" evidence="12">
    <location>
        <begin position="279"/>
        <end position="298"/>
    </location>
</feature>
<feature type="transmembrane region" description="Helical" evidence="12">
    <location>
        <begin position="310"/>
        <end position="335"/>
    </location>
</feature>
<dbReference type="InterPro" id="IPR049941">
    <property type="entry name" value="LPLAT_7/PORCN-like"/>
</dbReference>
<evidence type="ECO:0000256" key="1">
    <source>
        <dbReference type="ARBA" id="ARBA00004141"/>
    </source>
</evidence>
<reference evidence="14" key="1">
    <citation type="submission" date="2021-02" db="EMBL/GenBank/DDBJ databases">
        <authorList>
            <person name="Nowell W R."/>
        </authorList>
    </citation>
    <scope>NUCLEOTIDE SEQUENCE</scope>
</reference>
<evidence type="ECO:0000256" key="5">
    <source>
        <dbReference type="ARBA" id="ARBA00022692"/>
    </source>
</evidence>
<dbReference type="GO" id="GO:0044233">
    <property type="term" value="C:mitochondria-associated endoplasmic reticulum membrane contact site"/>
    <property type="evidence" value="ECO:0007669"/>
    <property type="project" value="TreeGrafter"/>
</dbReference>
<evidence type="ECO:0000259" key="13">
    <source>
        <dbReference type="Pfam" id="PF00567"/>
    </source>
</evidence>
<dbReference type="GO" id="GO:0071617">
    <property type="term" value="F:lysophospholipid acyltransferase activity"/>
    <property type="evidence" value="ECO:0007669"/>
    <property type="project" value="TreeGrafter"/>
</dbReference>
<comment type="caution">
    <text evidence="14">The sequence shown here is derived from an EMBL/GenBank/DDBJ whole genome shotgun (WGS) entry which is preliminary data.</text>
</comment>
<comment type="subcellular location">
    <subcellularLocation>
        <location evidence="1">Membrane</location>
        <topology evidence="1">Multi-pass membrane protein</topology>
    </subcellularLocation>
</comment>
<dbReference type="EMBL" id="CAJNOG010002100">
    <property type="protein sequence ID" value="CAF1489555.1"/>
    <property type="molecule type" value="Genomic_DNA"/>
</dbReference>
<feature type="non-terminal residue" evidence="14">
    <location>
        <position position="746"/>
    </location>
</feature>
<dbReference type="AlphaFoldDB" id="A0A815SD48"/>
<dbReference type="SUPFAM" id="SSF63748">
    <property type="entry name" value="Tudor/PWWP/MBT"/>
    <property type="match status" value="1"/>
</dbReference>
<dbReference type="Gene3D" id="2.30.30.140">
    <property type="match status" value="1"/>
</dbReference>
<evidence type="ECO:0000313" key="14">
    <source>
        <dbReference type="EMBL" id="CAF1489555.1"/>
    </source>
</evidence>
<proteinExistence type="inferred from homology"/>
<keyword evidence="7 12" id="KW-0472">Membrane</keyword>
<evidence type="ECO:0000256" key="4">
    <source>
        <dbReference type="ARBA" id="ARBA00022679"/>
    </source>
</evidence>
<dbReference type="Proteomes" id="UP000663845">
    <property type="component" value="Unassembled WGS sequence"/>
</dbReference>
<dbReference type="InterPro" id="IPR002999">
    <property type="entry name" value="Tudor"/>
</dbReference>
<dbReference type="InterPro" id="IPR004299">
    <property type="entry name" value="MBOAT_fam"/>
</dbReference>
<dbReference type="GO" id="GO:0006661">
    <property type="term" value="P:phosphatidylinositol biosynthetic process"/>
    <property type="evidence" value="ECO:0007669"/>
    <property type="project" value="TreeGrafter"/>
</dbReference>
<feature type="transmembrane region" description="Helical" evidence="12">
    <location>
        <begin position="449"/>
        <end position="469"/>
    </location>
</feature>
<dbReference type="PANTHER" id="PTHR13906:SF16">
    <property type="entry name" value="LYSOPHOSPHOLIPID ACYLTRANSFERASE 7"/>
    <property type="match status" value="1"/>
</dbReference>
<dbReference type="PANTHER" id="PTHR13906">
    <property type="entry name" value="PORCUPINE"/>
    <property type="match status" value="1"/>
</dbReference>
<evidence type="ECO:0000256" key="10">
    <source>
        <dbReference type="ARBA" id="ARBA00093678"/>
    </source>
</evidence>
<evidence type="ECO:0000256" key="8">
    <source>
        <dbReference type="ARBA" id="ARBA00023315"/>
    </source>
</evidence>
<keyword evidence="8" id="KW-0012">Acyltransferase</keyword>
<dbReference type="Gene3D" id="2.40.50.90">
    <property type="match status" value="1"/>
</dbReference>
<keyword evidence="6 12" id="KW-1133">Transmembrane helix</keyword>
<dbReference type="GO" id="GO:0030258">
    <property type="term" value="P:lipid modification"/>
    <property type="evidence" value="ECO:0007669"/>
    <property type="project" value="TreeGrafter"/>
</dbReference>
<evidence type="ECO:0000256" key="2">
    <source>
        <dbReference type="ARBA" id="ARBA00005074"/>
    </source>
</evidence>
<evidence type="ECO:0000313" key="15">
    <source>
        <dbReference type="Proteomes" id="UP000663845"/>
    </source>
</evidence>
<feature type="region of interest" description="Disordered" evidence="11">
    <location>
        <begin position="716"/>
        <end position="746"/>
    </location>
</feature>
<evidence type="ECO:0000256" key="12">
    <source>
        <dbReference type="SAM" id="Phobius"/>
    </source>
</evidence>
<keyword evidence="5 12" id="KW-0812">Transmembrane</keyword>
<accession>A0A815SD48</accession>
<dbReference type="GO" id="GO:0016020">
    <property type="term" value="C:membrane"/>
    <property type="evidence" value="ECO:0007669"/>
    <property type="project" value="UniProtKB-SubCell"/>
</dbReference>
<protein>
    <recommendedName>
        <fullName evidence="10">Lysophospholipid acyltransferase 7</fullName>
    </recommendedName>
</protein>
<evidence type="ECO:0000256" key="6">
    <source>
        <dbReference type="ARBA" id="ARBA00022989"/>
    </source>
</evidence>
<comment type="pathway">
    <text evidence="9">Phospholipid metabolism.</text>
</comment>
<evidence type="ECO:0000256" key="9">
    <source>
        <dbReference type="ARBA" id="ARBA00025707"/>
    </source>
</evidence>
<keyword evidence="4" id="KW-0808">Transferase</keyword>
<feature type="compositionally biased region" description="Basic and acidic residues" evidence="11">
    <location>
        <begin position="727"/>
        <end position="746"/>
    </location>
</feature>
<gene>
    <name evidence="14" type="ORF">JYZ213_LOCUS42847</name>
</gene>
<evidence type="ECO:0000256" key="3">
    <source>
        <dbReference type="ARBA" id="ARBA00010323"/>
    </source>
</evidence>